<dbReference type="Gene3D" id="3.40.430.10">
    <property type="entry name" value="Dihydrofolate Reductase, subunit A"/>
    <property type="match status" value="1"/>
</dbReference>
<evidence type="ECO:0000256" key="2">
    <source>
        <dbReference type="ARBA" id="ARBA00004910"/>
    </source>
</evidence>
<organism evidence="10">
    <name type="scientific">marine sediment metagenome</name>
    <dbReference type="NCBI Taxonomy" id="412755"/>
    <lineage>
        <taxon>unclassified sequences</taxon>
        <taxon>metagenomes</taxon>
        <taxon>ecological metagenomes</taxon>
    </lineage>
</organism>
<evidence type="ECO:0000256" key="4">
    <source>
        <dbReference type="ARBA" id="ARBA00022723"/>
    </source>
</evidence>
<feature type="domain" description="CMP/dCMP-type deaminase" evidence="9">
    <location>
        <begin position="4"/>
        <end position="126"/>
    </location>
</feature>
<dbReference type="GO" id="GO:0009231">
    <property type="term" value="P:riboflavin biosynthetic process"/>
    <property type="evidence" value="ECO:0007669"/>
    <property type="project" value="UniProtKB-UniPathway"/>
</dbReference>
<keyword evidence="6" id="KW-0521">NADP</keyword>
<dbReference type="CDD" id="cd01284">
    <property type="entry name" value="Riboflavin_deaminase-reductase"/>
    <property type="match status" value="1"/>
</dbReference>
<keyword evidence="3" id="KW-0686">Riboflavin biosynthesis</keyword>
<dbReference type="NCBIfam" id="TIGR00227">
    <property type="entry name" value="ribD_Cterm"/>
    <property type="match status" value="1"/>
</dbReference>
<evidence type="ECO:0000256" key="5">
    <source>
        <dbReference type="ARBA" id="ARBA00022833"/>
    </source>
</evidence>
<keyword evidence="5" id="KW-0862">Zinc</keyword>
<dbReference type="GO" id="GO:0008835">
    <property type="term" value="F:diaminohydroxyphosphoribosylaminopyrimidine deaminase activity"/>
    <property type="evidence" value="ECO:0007669"/>
    <property type="project" value="InterPro"/>
</dbReference>
<dbReference type="PROSITE" id="PS00903">
    <property type="entry name" value="CYT_DCMP_DEAMINASES_1"/>
    <property type="match status" value="1"/>
</dbReference>
<comment type="pathway">
    <text evidence="1">Cofactor biosynthesis; riboflavin biosynthesis; 5-amino-6-(D-ribitylamino)uracil from GTP: step 2/4.</text>
</comment>
<dbReference type="InterPro" id="IPR024072">
    <property type="entry name" value="DHFR-like_dom_sf"/>
</dbReference>
<protein>
    <recommendedName>
        <fullName evidence="9">CMP/dCMP-type deaminase domain-containing protein</fullName>
    </recommendedName>
</protein>
<dbReference type="InterPro" id="IPR002734">
    <property type="entry name" value="RibDG_C"/>
</dbReference>
<proteinExistence type="predicted"/>
<dbReference type="Pfam" id="PF01872">
    <property type="entry name" value="RibD_C"/>
    <property type="match status" value="1"/>
</dbReference>
<comment type="caution">
    <text evidence="10">The sequence shown here is derived from an EMBL/GenBank/DDBJ whole genome shotgun (WGS) entry which is preliminary data.</text>
</comment>
<dbReference type="InterPro" id="IPR004794">
    <property type="entry name" value="Eubact_RibD"/>
</dbReference>
<dbReference type="InterPro" id="IPR016193">
    <property type="entry name" value="Cytidine_deaminase-like"/>
</dbReference>
<evidence type="ECO:0000256" key="1">
    <source>
        <dbReference type="ARBA" id="ARBA00004882"/>
    </source>
</evidence>
<evidence type="ECO:0000256" key="3">
    <source>
        <dbReference type="ARBA" id="ARBA00022619"/>
    </source>
</evidence>
<evidence type="ECO:0000313" key="10">
    <source>
        <dbReference type="EMBL" id="KKN06061.1"/>
    </source>
</evidence>
<evidence type="ECO:0000259" key="9">
    <source>
        <dbReference type="PROSITE" id="PS51747"/>
    </source>
</evidence>
<dbReference type="GO" id="GO:0008703">
    <property type="term" value="F:5-amino-6-(5-phosphoribosylamino)uracil reductase activity"/>
    <property type="evidence" value="ECO:0007669"/>
    <property type="project" value="InterPro"/>
</dbReference>
<dbReference type="GO" id="GO:0008270">
    <property type="term" value="F:zinc ion binding"/>
    <property type="evidence" value="ECO:0007669"/>
    <property type="project" value="InterPro"/>
</dbReference>
<dbReference type="InterPro" id="IPR002125">
    <property type="entry name" value="CMP_dCMP_dom"/>
</dbReference>
<dbReference type="InterPro" id="IPR050765">
    <property type="entry name" value="Riboflavin_Biosynth_HTPR"/>
</dbReference>
<reference evidence="10" key="1">
    <citation type="journal article" date="2015" name="Nature">
        <title>Complex archaea that bridge the gap between prokaryotes and eukaryotes.</title>
        <authorList>
            <person name="Spang A."/>
            <person name="Saw J.H."/>
            <person name="Jorgensen S.L."/>
            <person name="Zaremba-Niedzwiedzka K."/>
            <person name="Martijn J."/>
            <person name="Lind A.E."/>
            <person name="van Eijk R."/>
            <person name="Schleper C."/>
            <person name="Guy L."/>
            <person name="Ettema T.J."/>
        </authorList>
    </citation>
    <scope>NUCLEOTIDE SEQUENCE</scope>
</reference>
<dbReference type="Gene3D" id="3.40.140.10">
    <property type="entry name" value="Cytidine Deaminase, domain 2"/>
    <property type="match status" value="1"/>
</dbReference>
<dbReference type="InterPro" id="IPR016192">
    <property type="entry name" value="APOBEC/CMP_deaminase_Zn-bd"/>
</dbReference>
<name>A0A0F9PYE1_9ZZZZ</name>
<dbReference type="NCBIfam" id="TIGR00326">
    <property type="entry name" value="eubact_ribD"/>
    <property type="match status" value="1"/>
</dbReference>
<gene>
    <name evidence="10" type="ORF">LCGC14_1081120</name>
</gene>
<evidence type="ECO:0000256" key="7">
    <source>
        <dbReference type="ARBA" id="ARBA00023002"/>
    </source>
</evidence>
<keyword evidence="4" id="KW-0479">Metal-binding</keyword>
<dbReference type="InterPro" id="IPR011549">
    <property type="entry name" value="RibD_C"/>
</dbReference>
<dbReference type="UniPathway" id="UPA00275">
    <property type="reaction ID" value="UER00401"/>
</dbReference>
<comment type="pathway">
    <text evidence="2">Cofactor biosynthesis; riboflavin biosynthesis; 5-amino-6-(D-ribitylamino)uracil from GTP: step 3/4.</text>
</comment>
<dbReference type="PIRSF" id="PIRSF006769">
    <property type="entry name" value="RibD"/>
    <property type="match status" value="1"/>
</dbReference>
<dbReference type="EMBL" id="LAZR01004733">
    <property type="protein sequence ID" value="KKN06061.1"/>
    <property type="molecule type" value="Genomic_DNA"/>
</dbReference>
<dbReference type="Pfam" id="PF00383">
    <property type="entry name" value="dCMP_cyt_deam_1"/>
    <property type="match status" value="1"/>
</dbReference>
<evidence type="ECO:0000256" key="8">
    <source>
        <dbReference type="ARBA" id="ARBA00023268"/>
    </source>
</evidence>
<dbReference type="PANTHER" id="PTHR38011:SF7">
    <property type="entry name" value="2,5-DIAMINO-6-RIBOSYLAMINO-4(3H)-PYRIMIDINONE 5'-PHOSPHATE REDUCTASE"/>
    <property type="match status" value="1"/>
</dbReference>
<sequence length="364" mass="40626">MKNLKDIFYLEMAYALAEKAKGWANPNPYVGTVIVHKDVIVGHGYHVKSGQLHAEALALQRAGPLSRNSTAYITLEPCVHWGKTPPCTEAILQARLKRVVISALDPNPLVFKKGFKKIKQAGIEVSSGLLEEKNRRLNEVYLKYITKKIPFVIAKAAISVDGKIATRKFSSRWISSQQTREYFHLLRGEYDVLMVGINTLIKDDPLLTVRHPNWKGKKIVRVILDSHLRFPLGAKILSTLSQGKIIVFSLKKASQKKADALRKKGVEIISFSSQTLDLKEVLSWLGKNEMSSVLVEGGSRVLTSMFEKKLVDKIIISISPKLIGGKQAPSLLQGEGAGFIKNSLHLKRTNSFQIDEDIIMEGYL</sequence>
<dbReference type="AlphaFoldDB" id="A0A0F9PYE1"/>
<dbReference type="SUPFAM" id="SSF53927">
    <property type="entry name" value="Cytidine deaminase-like"/>
    <property type="match status" value="1"/>
</dbReference>
<accession>A0A0F9PYE1</accession>
<keyword evidence="7" id="KW-0560">Oxidoreductase</keyword>
<evidence type="ECO:0000256" key="6">
    <source>
        <dbReference type="ARBA" id="ARBA00022857"/>
    </source>
</evidence>
<keyword evidence="8" id="KW-0511">Multifunctional enzyme</keyword>
<dbReference type="SUPFAM" id="SSF53597">
    <property type="entry name" value="Dihydrofolate reductase-like"/>
    <property type="match status" value="1"/>
</dbReference>
<dbReference type="PANTHER" id="PTHR38011">
    <property type="entry name" value="DIHYDROFOLATE REDUCTASE FAMILY PROTEIN (AFU_ORTHOLOGUE AFUA_8G06820)"/>
    <property type="match status" value="1"/>
</dbReference>
<dbReference type="GO" id="GO:0050661">
    <property type="term" value="F:NADP binding"/>
    <property type="evidence" value="ECO:0007669"/>
    <property type="project" value="InterPro"/>
</dbReference>
<dbReference type="PROSITE" id="PS51747">
    <property type="entry name" value="CYT_DCMP_DEAMINASES_2"/>
    <property type="match status" value="1"/>
</dbReference>